<evidence type="ECO:0000313" key="2">
    <source>
        <dbReference type="Proteomes" id="UP000017805"/>
    </source>
</evidence>
<protein>
    <submittedName>
        <fullName evidence="1">Uncharacterized protein</fullName>
    </submittedName>
</protein>
<sequence>MYAVPFLADKKQDADISFSLIGLKMKPRVNKHNKRIFFTDSRVIGHIFADI</sequence>
<dbReference type="Proteomes" id="UP000017805">
    <property type="component" value="Chromosome"/>
</dbReference>
<reference evidence="1 2" key="1">
    <citation type="submission" date="2013-07" db="EMBL/GenBank/DDBJ databases">
        <title>Complete genome sequence of Bacillus infantis NRRL B-14911 that has potential to induce cardiac disease by antigenic mimicry.</title>
        <authorList>
            <person name="Massilamany C."/>
            <person name="Smith T.P.L."/>
            <person name="Loy J.D."/>
            <person name="Barletta R."/>
            <person name="Reddy J."/>
        </authorList>
    </citation>
    <scope>NUCLEOTIDE SEQUENCE [LARGE SCALE GENOMIC DNA]</scope>
    <source>
        <strain evidence="1 2">NRRL B-14911</strain>
    </source>
</reference>
<dbReference type="EMBL" id="CP006643">
    <property type="protein sequence ID" value="AGX04580.1"/>
    <property type="molecule type" value="Genomic_DNA"/>
</dbReference>
<evidence type="ECO:0000313" key="1">
    <source>
        <dbReference type="EMBL" id="AGX04580.1"/>
    </source>
</evidence>
<dbReference type="HOGENOM" id="CLU_3095558_0_0_9"/>
<gene>
    <name evidence="1" type="ORF">N288_13390</name>
</gene>
<dbReference type="AlphaFoldDB" id="U5LAX7"/>
<dbReference type="KEGG" id="bif:N288_13390"/>
<name>U5LAX7_9BACI</name>
<organism evidence="1 2">
    <name type="scientific">Bacillus infantis NRRL B-14911</name>
    <dbReference type="NCBI Taxonomy" id="1367477"/>
    <lineage>
        <taxon>Bacteria</taxon>
        <taxon>Bacillati</taxon>
        <taxon>Bacillota</taxon>
        <taxon>Bacilli</taxon>
        <taxon>Bacillales</taxon>
        <taxon>Bacillaceae</taxon>
        <taxon>Bacillus</taxon>
    </lineage>
</organism>
<accession>U5LAX7</accession>
<dbReference type="STRING" id="1367477.N288_13390"/>
<keyword evidence="2" id="KW-1185">Reference proteome</keyword>
<proteinExistence type="predicted"/>